<name>A0AAV1ZIR0_9ARAC</name>
<dbReference type="InterPro" id="IPR005123">
    <property type="entry name" value="Oxoglu/Fe-dep_dioxygenase_dom"/>
</dbReference>
<dbReference type="InterPro" id="IPR044862">
    <property type="entry name" value="Pro_4_hyd_alph_FE2OG_OXY"/>
</dbReference>
<dbReference type="Pfam" id="PF13640">
    <property type="entry name" value="2OG-FeII_Oxy_3"/>
    <property type="match status" value="1"/>
</dbReference>
<dbReference type="GO" id="GO:0016705">
    <property type="term" value="F:oxidoreductase activity, acting on paired donors, with incorporation or reduction of molecular oxygen"/>
    <property type="evidence" value="ECO:0007669"/>
    <property type="project" value="InterPro"/>
</dbReference>
<keyword evidence="9" id="KW-1185">Reference proteome</keyword>
<reference evidence="8 9" key="1">
    <citation type="submission" date="2024-04" db="EMBL/GenBank/DDBJ databases">
        <authorList>
            <person name="Rising A."/>
            <person name="Reimegard J."/>
            <person name="Sonavane S."/>
            <person name="Akerstrom W."/>
            <person name="Nylinder S."/>
            <person name="Hedman E."/>
            <person name="Kallberg Y."/>
        </authorList>
    </citation>
    <scope>NUCLEOTIDE SEQUENCE [LARGE SCALE GENOMIC DNA]</scope>
</reference>
<feature type="compositionally biased region" description="Basic and acidic residues" evidence="6">
    <location>
        <begin position="13"/>
        <end position="39"/>
    </location>
</feature>
<organism evidence="8 9">
    <name type="scientific">Larinioides sclopetarius</name>
    <dbReference type="NCBI Taxonomy" id="280406"/>
    <lineage>
        <taxon>Eukaryota</taxon>
        <taxon>Metazoa</taxon>
        <taxon>Ecdysozoa</taxon>
        <taxon>Arthropoda</taxon>
        <taxon>Chelicerata</taxon>
        <taxon>Arachnida</taxon>
        <taxon>Araneae</taxon>
        <taxon>Araneomorphae</taxon>
        <taxon>Entelegynae</taxon>
        <taxon>Araneoidea</taxon>
        <taxon>Araneidae</taxon>
        <taxon>Larinioides</taxon>
    </lineage>
</organism>
<evidence type="ECO:0000313" key="8">
    <source>
        <dbReference type="EMBL" id="CAL1271282.1"/>
    </source>
</evidence>
<dbReference type="PROSITE" id="PS51471">
    <property type="entry name" value="FE2OG_OXY"/>
    <property type="match status" value="1"/>
</dbReference>
<keyword evidence="4" id="KW-0560">Oxidoreductase</keyword>
<evidence type="ECO:0000256" key="3">
    <source>
        <dbReference type="ARBA" id="ARBA00022964"/>
    </source>
</evidence>
<evidence type="ECO:0000313" key="9">
    <source>
        <dbReference type="Proteomes" id="UP001497382"/>
    </source>
</evidence>
<evidence type="ECO:0000256" key="6">
    <source>
        <dbReference type="SAM" id="MobiDB-lite"/>
    </source>
</evidence>
<dbReference type="GO" id="GO:0016020">
    <property type="term" value="C:membrane"/>
    <property type="evidence" value="ECO:0007669"/>
    <property type="project" value="TreeGrafter"/>
</dbReference>
<keyword evidence="2" id="KW-0479">Metal-binding</keyword>
<feature type="domain" description="Fe2OG dioxygenase" evidence="7">
    <location>
        <begin position="209"/>
        <end position="312"/>
    </location>
</feature>
<dbReference type="GO" id="GO:0005506">
    <property type="term" value="F:iron ion binding"/>
    <property type="evidence" value="ECO:0007669"/>
    <property type="project" value="InterPro"/>
</dbReference>
<dbReference type="GO" id="GO:0051213">
    <property type="term" value="F:dioxygenase activity"/>
    <property type="evidence" value="ECO:0007669"/>
    <property type="project" value="UniProtKB-KW"/>
</dbReference>
<dbReference type="GO" id="GO:0031418">
    <property type="term" value="F:L-ascorbic acid binding"/>
    <property type="evidence" value="ECO:0007669"/>
    <property type="project" value="InterPro"/>
</dbReference>
<dbReference type="SMART" id="SM00702">
    <property type="entry name" value="P4Hc"/>
    <property type="match status" value="1"/>
</dbReference>
<dbReference type="Gene3D" id="2.60.120.620">
    <property type="entry name" value="q2cbj1_9rhob like domain"/>
    <property type="match status" value="1"/>
</dbReference>
<feature type="compositionally biased region" description="Basic residues" evidence="6">
    <location>
        <begin position="1"/>
        <end position="12"/>
    </location>
</feature>
<comment type="cofactor">
    <cofactor evidence="1">
        <name>L-ascorbate</name>
        <dbReference type="ChEBI" id="CHEBI:38290"/>
    </cofactor>
</comment>
<evidence type="ECO:0000259" key="7">
    <source>
        <dbReference type="PROSITE" id="PS51471"/>
    </source>
</evidence>
<dbReference type="PANTHER" id="PTHR14650:SF1">
    <property type="entry name" value="2-OXOGLUTARATE AND IRON-DEPENDENT OXYGENASE DOMAIN-CONTAINING PROTEIN 3"/>
    <property type="match status" value="1"/>
</dbReference>
<dbReference type="Proteomes" id="UP001497382">
    <property type="component" value="Unassembled WGS sequence"/>
</dbReference>
<gene>
    <name evidence="8" type="ORF">LARSCL_LOCUS5738</name>
</gene>
<dbReference type="PANTHER" id="PTHR14650">
    <property type="entry name" value="PROLYL HYDROXYLASE-RELATED"/>
    <property type="match status" value="1"/>
</dbReference>
<proteinExistence type="predicted"/>
<sequence length="326" mass="36900">MAVHQRKPGNKKKTSDAKESIKDINKEKKNTITDGENKESFSSKIPWKKVATRFLLSLTMIFAVYWTSKKENYHVFASQKDKLQLTSAEVSCSVSYKKDISRFKDCIPKHCGRLVTDIVVSPEEAAHLLRLSKKGLAFGGSSGGASILDLHSGALSYDNSFINIYEKLKAHGKNNVFTQEDFKVYSNVRNKIQQIISYNFGIPISKIYLTHPTFFSEMTPRTAKTKHDEYWHVHVDKETYPSFHYTSLLYLNDYGIDFSGGRFIFVNDGKNMTVEPRAGRVSAFTSGAENPHYVERVSSGTRYALTVSFTCDPKLAIADPTIKKFQ</sequence>
<evidence type="ECO:0000256" key="4">
    <source>
        <dbReference type="ARBA" id="ARBA00023002"/>
    </source>
</evidence>
<evidence type="ECO:0000256" key="1">
    <source>
        <dbReference type="ARBA" id="ARBA00001961"/>
    </source>
</evidence>
<dbReference type="InterPro" id="IPR006620">
    <property type="entry name" value="Pro_4_hyd_alph"/>
</dbReference>
<comment type="caution">
    <text evidence="8">The sequence shown here is derived from an EMBL/GenBank/DDBJ whole genome shotgun (WGS) entry which is preliminary data.</text>
</comment>
<accession>A0AAV1ZIR0</accession>
<dbReference type="EMBL" id="CAXIEN010000053">
    <property type="protein sequence ID" value="CAL1271282.1"/>
    <property type="molecule type" value="Genomic_DNA"/>
</dbReference>
<evidence type="ECO:0000256" key="2">
    <source>
        <dbReference type="ARBA" id="ARBA00022723"/>
    </source>
</evidence>
<dbReference type="InterPro" id="IPR039210">
    <property type="entry name" value="OGFOD3"/>
</dbReference>
<evidence type="ECO:0000256" key="5">
    <source>
        <dbReference type="ARBA" id="ARBA00023004"/>
    </source>
</evidence>
<keyword evidence="3" id="KW-0223">Dioxygenase</keyword>
<keyword evidence="5" id="KW-0408">Iron</keyword>
<protein>
    <recommendedName>
        <fullName evidence="7">Fe2OG dioxygenase domain-containing protein</fullName>
    </recommendedName>
</protein>
<feature type="region of interest" description="Disordered" evidence="6">
    <location>
        <begin position="1"/>
        <end position="39"/>
    </location>
</feature>
<dbReference type="AlphaFoldDB" id="A0AAV1ZIR0"/>